<dbReference type="Proteomes" id="UP000789366">
    <property type="component" value="Unassembled WGS sequence"/>
</dbReference>
<proteinExistence type="predicted"/>
<gene>
    <name evidence="1" type="ORF">SPELUC_LOCUS6846</name>
</gene>
<feature type="non-terminal residue" evidence="1">
    <location>
        <position position="1"/>
    </location>
</feature>
<evidence type="ECO:0000313" key="2">
    <source>
        <dbReference type="Proteomes" id="UP000789366"/>
    </source>
</evidence>
<dbReference type="EMBL" id="CAJVPW010008420">
    <property type="protein sequence ID" value="CAG8593602.1"/>
    <property type="molecule type" value="Genomic_DNA"/>
</dbReference>
<protein>
    <submittedName>
        <fullName evidence="1">8298_t:CDS:1</fullName>
    </submittedName>
</protein>
<accession>A0ACA9MJE0</accession>
<reference evidence="1" key="1">
    <citation type="submission" date="2021-06" db="EMBL/GenBank/DDBJ databases">
        <authorList>
            <person name="Kallberg Y."/>
            <person name="Tangrot J."/>
            <person name="Rosling A."/>
        </authorList>
    </citation>
    <scope>NUCLEOTIDE SEQUENCE</scope>
    <source>
        <strain evidence="1">28 12/20/2015</strain>
    </source>
</reference>
<organism evidence="1 2">
    <name type="scientific">Cetraspora pellucida</name>
    <dbReference type="NCBI Taxonomy" id="1433469"/>
    <lineage>
        <taxon>Eukaryota</taxon>
        <taxon>Fungi</taxon>
        <taxon>Fungi incertae sedis</taxon>
        <taxon>Mucoromycota</taxon>
        <taxon>Glomeromycotina</taxon>
        <taxon>Glomeromycetes</taxon>
        <taxon>Diversisporales</taxon>
        <taxon>Gigasporaceae</taxon>
        <taxon>Cetraspora</taxon>
    </lineage>
</organism>
<sequence>CKCNRTYIKSIPTELTEEERLLENIENTFVYDIISDGYFD</sequence>
<evidence type="ECO:0000313" key="1">
    <source>
        <dbReference type="EMBL" id="CAG8593602.1"/>
    </source>
</evidence>
<comment type="caution">
    <text evidence="1">The sequence shown here is derived from an EMBL/GenBank/DDBJ whole genome shotgun (WGS) entry which is preliminary data.</text>
</comment>
<keyword evidence="2" id="KW-1185">Reference proteome</keyword>
<name>A0ACA9MJE0_9GLOM</name>